<dbReference type="CDD" id="cd05121">
    <property type="entry name" value="ABC1_ADCK3-like"/>
    <property type="match status" value="1"/>
</dbReference>
<accession>A0A7J7IFF2</accession>
<dbReference type="EMBL" id="VWRR01000015">
    <property type="protein sequence ID" value="KAF6001247.1"/>
    <property type="molecule type" value="Genomic_DNA"/>
</dbReference>
<feature type="region of interest" description="Disordered" evidence="1">
    <location>
        <begin position="110"/>
        <end position="207"/>
    </location>
</feature>
<dbReference type="InterPro" id="IPR004147">
    <property type="entry name" value="ABC1_dom"/>
</dbReference>
<dbReference type="PANTHER" id="PTHR43173">
    <property type="entry name" value="ABC1 FAMILY PROTEIN"/>
    <property type="match status" value="1"/>
</dbReference>
<feature type="compositionally biased region" description="Basic and acidic residues" evidence="1">
    <location>
        <begin position="810"/>
        <end position="824"/>
    </location>
</feature>
<dbReference type="InterPro" id="IPR011009">
    <property type="entry name" value="Kinase-like_dom_sf"/>
</dbReference>
<dbReference type="AlphaFoldDB" id="A0A7J7IFF2"/>
<dbReference type="InterPro" id="IPR051130">
    <property type="entry name" value="Mito_struct-func_regulator"/>
</dbReference>
<sequence length="858" mass="97298">MFRKGLVCSLERRRYRGASLNALDPSPLITETADDSTDRTIQSSAKFKRLSLLYVLAGRSIDDVMEWIEKNNLHEDCSLVSVRASESAEGSQGDLHPRGAEFECTNVVTESPDQRDLSGMQKQPPNPAAEDSMVGMEKTRKSPEESDNLTQHRTNRELHATPSQPESARNEQSGKTVSSEVPPSRNAKRPRGKKRQDQTKKRSSRNSTLGFLGRAAVLFLLKVLLSHKQWSNLRTAVVLGTMFPGPQQAAAIALFQPLALSYAVAPALQRMQPNLWRSIDFWQRVLPIYVAFKMTQKRASRLKAEDALALWEKRHLWGSERVYRLCVELGGAYLKNGIILSTRSDFLPQPWCCRLWDLPHKLRAMPIEEVRATVLECFSMPMESIFLWYDKNPLASATVAQIHKCEMPDGRLVVLKVQYPGQERLCQRDFRNLRLLARLLQALDLRFNLMAIIREYERLVPLEFDFEREARMMTVIRRNLRQANLAHVITVPEIVNDLVARRALVMTYIPGCNLLDQEKIRSWDLDARTLLENVAAVFGQMILVDGIFHADPHPGNFIVMQDGRIALIDFGQVKRIREFVRRRLCWLYLAITDCDEPLIAARFQELGVRFDATAGFRSNVIWTPLESRPSASETLREQSELESLSGSGTGDARLARHSSIHSIARMGSFMYTPTDAEFALFARYLFDTSTLDEIDMNSMGSLNLLRFIRFQEYPEDIYIVLRVMRLLRYLADQLNVTISMAEIFATYAARGIRKVAQASINPGATLERRSQWSQLRRYQSVSPMKDSRDTSPSSSRGRIATRASAIRSGRTHEDLAAHGARADRAMSLPNTPLHNSSFKWNTTASNVSGTTPPGRPTD</sequence>
<evidence type="ECO:0000259" key="2">
    <source>
        <dbReference type="Pfam" id="PF03109"/>
    </source>
</evidence>
<dbReference type="Gene3D" id="1.10.510.10">
    <property type="entry name" value="Transferase(Phosphotransferase) domain 1"/>
    <property type="match status" value="1"/>
</dbReference>
<evidence type="ECO:0000313" key="4">
    <source>
        <dbReference type="Proteomes" id="UP000530660"/>
    </source>
</evidence>
<dbReference type="Proteomes" id="UP000530660">
    <property type="component" value="Unassembled WGS sequence"/>
</dbReference>
<feature type="domain" description="ABC1 atypical kinase-like" evidence="2">
    <location>
        <begin position="360"/>
        <end position="597"/>
    </location>
</feature>
<comment type="caution">
    <text evidence="3">The sequence shown here is derived from an EMBL/GenBank/DDBJ whole genome shotgun (WGS) entry which is preliminary data.</text>
</comment>
<feature type="compositionally biased region" description="Polar residues" evidence="1">
    <location>
        <begin position="161"/>
        <end position="181"/>
    </location>
</feature>
<feature type="compositionally biased region" description="Polar residues" evidence="1">
    <location>
        <begin position="828"/>
        <end position="851"/>
    </location>
</feature>
<dbReference type="PANTHER" id="PTHR43173:SF12">
    <property type="entry name" value="PROTEIN KINASE SUPERFAMILY PROTEIN"/>
    <property type="match status" value="1"/>
</dbReference>
<gene>
    <name evidence="3" type="ORF">F1559_001782</name>
</gene>
<feature type="region of interest" description="Disordered" evidence="1">
    <location>
        <begin position="631"/>
        <end position="652"/>
    </location>
</feature>
<keyword evidence="4" id="KW-1185">Reference proteome</keyword>
<organism evidence="3 4">
    <name type="scientific">Cyanidiococcus yangmingshanensis</name>
    <dbReference type="NCBI Taxonomy" id="2690220"/>
    <lineage>
        <taxon>Eukaryota</taxon>
        <taxon>Rhodophyta</taxon>
        <taxon>Bangiophyceae</taxon>
        <taxon>Cyanidiales</taxon>
        <taxon>Cyanidiaceae</taxon>
        <taxon>Cyanidiococcus</taxon>
    </lineage>
</organism>
<evidence type="ECO:0000256" key="1">
    <source>
        <dbReference type="SAM" id="MobiDB-lite"/>
    </source>
</evidence>
<name>A0A7J7IFF2_9RHOD</name>
<protein>
    <recommendedName>
        <fullName evidence="2">ABC1 atypical kinase-like domain-containing protein</fullName>
    </recommendedName>
</protein>
<reference evidence="3 4" key="1">
    <citation type="journal article" date="2020" name="J. Phycol.">
        <title>Comparative genome analysis reveals Cyanidiococcus gen. nov., a new extremophilic red algal genus sister to Cyanidioschyzon (Cyanidioschyzonaceae, Rhodophyta).</title>
        <authorList>
            <person name="Liu S.-L."/>
            <person name="Chiang Y.-R."/>
            <person name="Yoon H.S."/>
            <person name="Fu H.-Y."/>
        </authorList>
    </citation>
    <scope>NUCLEOTIDE SEQUENCE [LARGE SCALE GENOMIC DNA]</scope>
    <source>
        <strain evidence="3 4">THAL066</strain>
    </source>
</reference>
<dbReference type="Pfam" id="PF03109">
    <property type="entry name" value="ABC1"/>
    <property type="match status" value="1"/>
</dbReference>
<feature type="region of interest" description="Disordered" evidence="1">
    <location>
        <begin position="777"/>
        <end position="858"/>
    </location>
</feature>
<dbReference type="OrthoDB" id="427480at2759"/>
<evidence type="ECO:0000313" key="3">
    <source>
        <dbReference type="EMBL" id="KAF6001247.1"/>
    </source>
</evidence>
<proteinExistence type="predicted"/>
<dbReference type="SUPFAM" id="SSF56112">
    <property type="entry name" value="Protein kinase-like (PK-like)"/>
    <property type="match status" value="1"/>
</dbReference>